<feature type="compositionally biased region" description="Basic and acidic residues" evidence="1">
    <location>
        <begin position="1"/>
        <end position="11"/>
    </location>
</feature>
<protein>
    <submittedName>
        <fullName evidence="2">Uncharacterized protein</fullName>
    </submittedName>
</protein>
<gene>
    <name evidence="2" type="ORF">NTJ_10096</name>
</gene>
<dbReference type="EMBL" id="AP028916">
    <property type="protein sequence ID" value="BES97282.1"/>
    <property type="molecule type" value="Genomic_DNA"/>
</dbReference>
<accession>A0ABN7B3F9</accession>
<sequence>MTRSEFLEKPNNKKVLSPSEDGAQTAKTRRRKCKMGFPILGEDDFLPRKASEPIGRGLKRLQIIWSDHVLLVVAGR</sequence>
<evidence type="ECO:0000313" key="3">
    <source>
        <dbReference type="Proteomes" id="UP001307889"/>
    </source>
</evidence>
<dbReference type="Proteomes" id="UP001307889">
    <property type="component" value="Chromosome 8"/>
</dbReference>
<evidence type="ECO:0000313" key="2">
    <source>
        <dbReference type="EMBL" id="BES97282.1"/>
    </source>
</evidence>
<evidence type="ECO:0000256" key="1">
    <source>
        <dbReference type="SAM" id="MobiDB-lite"/>
    </source>
</evidence>
<reference evidence="2 3" key="1">
    <citation type="submission" date="2023-09" db="EMBL/GenBank/DDBJ databases">
        <title>Nesidiocoris tenuis whole genome shotgun sequence.</title>
        <authorList>
            <person name="Shibata T."/>
            <person name="Shimoda M."/>
            <person name="Kobayashi T."/>
            <person name="Uehara T."/>
        </authorList>
    </citation>
    <scope>NUCLEOTIDE SEQUENCE [LARGE SCALE GENOMIC DNA]</scope>
    <source>
        <strain evidence="2 3">Japan</strain>
    </source>
</reference>
<organism evidence="2 3">
    <name type="scientific">Nesidiocoris tenuis</name>
    <dbReference type="NCBI Taxonomy" id="355587"/>
    <lineage>
        <taxon>Eukaryota</taxon>
        <taxon>Metazoa</taxon>
        <taxon>Ecdysozoa</taxon>
        <taxon>Arthropoda</taxon>
        <taxon>Hexapoda</taxon>
        <taxon>Insecta</taxon>
        <taxon>Pterygota</taxon>
        <taxon>Neoptera</taxon>
        <taxon>Paraneoptera</taxon>
        <taxon>Hemiptera</taxon>
        <taxon>Heteroptera</taxon>
        <taxon>Panheteroptera</taxon>
        <taxon>Cimicomorpha</taxon>
        <taxon>Miridae</taxon>
        <taxon>Dicyphina</taxon>
        <taxon>Nesidiocoris</taxon>
    </lineage>
</organism>
<feature type="region of interest" description="Disordered" evidence="1">
    <location>
        <begin position="1"/>
        <end position="30"/>
    </location>
</feature>
<name>A0ABN7B3F9_9HEMI</name>
<keyword evidence="3" id="KW-1185">Reference proteome</keyword>
<proteinExistence type="predicted"/>